<dbReference type="Proteomes" id="UP000266669">
    <property type="component" value="Unassembled WGS sequence"/>
</dbReference>
<organism evidence="2 3">
    <name type="scientific">Leptospira stimsonii</name>
    <dbReference type="NCBI Taxonomy" id="2202203"/>
    <lineage>
        <taxon>Bacteria</taxon>
        <taxon>Pseudomonadati</taxon>
        <taxon>Spirochaetota</taxon>
        <taxon>Spirochaetia</taxon>
        <taxon>Leptospirales</taxon>
        <taxon>Leptospiraceae</taxon>
        <taxon>Leptospira</taxon>
    </lineage>
</organism>
<name>A0A8B3CW54_9LEPT</name>
<dbReference type="InterPro" id="IPR031030">
    <property type="entry name" value="Lepto_Lipo_YY_C"/>
</dbReference>
<dbReference type="PROSITE" id="PS51257">
    <property type="entry name" value="PROKAR_LIPOPROTEIN"/>
    <property type="match status" value="1"/>
</dbReference>
<proteinExistence type="predicted"/>
<accession>A0A8B3CW54</accession>
<protein>
    <recommendedName>
        <fullName evidence="4">TIGR04452 family lipoprotein</fullName>
    </recommendedName>
</protein>
<dbReference type="RefSeq" id="WP_118980981.1">
    <property type="nucleotide sequence ID" value="NZ_QHCS01000001.1"/>
</dbReference>
<feature type="signal peptide" evidence="1">
    <location>
        <begin position="1"/>
        <end position="24"/>
    </location>
</feature>
<dbReference type="AlphaFoldDB" id="A0A8B3CW54"/>
<comment type="caution">
    <text evidence="2">The sequence shown here is derived from an EMBL/GenBank/DDBJ whole genome shotgun (WGS) entry which is preliminary data.</text>
</comment>
<evidence type="ECO:0008006" key="4">
    <source>
        <dbReference type="Google" id="ProtNLM"/>
    </source>
</evidence>
<feature type="chain" id="PRO_5032499146" description="TIGR04452 family lipoprotein" evidence="1">
    <location>
        <begin position="25"/>
        <end position="120"/>
    </location>
</feature>
<gene>
    <name evidence="2" type="ORF">DLM78_05765</name>
</gene>
<keyword evidence="1" id="KW-0732">Signal</keyword>
<dbReference type="NCBIfam" id="TIGR04452">
    <property type="entry name" value="Lepto_Lipo_YY_C"/>
    <property type="match status" value="1"/>
</dbReference>
<evidence type="ECO:0000313" key="3">
    <source>
        <dbReference type="Proteomes" id="UP000266669"/>
    </source>
</evidence>
<reference evidence="3" key="1">
    <citation type="submission" date="2018-05" db="EMBL/GenBank/DDBJ databases">
        <title>Leptospira yasudae sp. nov. and Leptospira stimsonii sp. nov., two pathogenic species of the genus Leptospira isolated from environmental sources.</title>
        <authorList>
            <person name="Casanovas-Massana A."/>
            <person name="Hamond C."/>
            <person name="Santos L.A."/>
            <person name="Hacker K.P."/>
            <person name="Balassiano I."/>
            <person name="Medeiros M.A."/>
            <person name="Reis M.G."/>
            <person name="Ko A.I."/>
            <person name="Wunder E.A."/>
        </authorList>
    </citation>
    <scope>NUCLEOTIDE SEQUENCE [LARGE SCALE GENOMIC DNA]</scope>
    <source>
        <strain evidence="3">AMB6-RJ</strain>
    </source>
</reference>
<evidence type="ECO:0000256" key="1">
    <source>
        <dbReference type="SAM" id="SignalP"/>
    </source>
</evidence>
<evidence type="ECO:0000313" key="2">
    <source>
        <dbReference type="EMBL" id="RHX88446.1"/>
    </source>
</evidence>
<sequence length="120" mass="12584">MKINRVLSFLILTFTLSCSSFYDATGKGTIKSTEAAFQLQNAVFVGMVATVATTSSRLGSLTSVTFIDSAAGIDSKDTSALYEKKKVDACADSILTSIVLTSNLDSGLIAASSCKLKKLP</sequence>
<dbReference type="EMBL" id="QHCS01000001">
    <property type="protein sequence ID" value="RHX88446.1"/>
    <property type="molecule type" value="Genomic_DNA"/>
</dbReference>